<proteinExistence type="inferred from homology"/>
<reference evidence="10" key="1">
    <citation type="submission" date="2016-10" db="EMBL/GenBank/DDBJ databases">
        <authorList>
            <person name="Varghese N."/>
            <person name="Submissions S."/>
        </authorList>
    </citation>
    <scope>NUCLEOTIDE SEQUENCE [LARGE SCALE GENOMIC DNA]</scope>
    <source>
        <strain evidence="10">CGMCC 1.10971</strain>
    </source>
</reference>
<comment type="subunit">
    <text evidence="4 7">Homotetramer.</text>
</comment>
<evidence type="ECO:0000256" key="5">
    <source>
        <dbReference type="ARBA" id="ARBA00022631"/>
    </source>
</evidence>
<feature type="domain" description="Transthyretin/hydroxyisourate hydrolase" evidence="8">
    <location>
        <begin position="4"/>
        <end position="116"/>
    </location>
</feature>
<dbReference type="InterPro" id="IPR014306">
    <property type="entry name" value="Hydroxyisourate_hydrolase"/>
</dbReference>
<dbReference type="EMBL" id="FOOU01000003">
    <property type="protein sequence ID" value="SFG09373.1"/>
    <property type="molecule type" value="Genomic_DNA"/>
</dbReference>
<dbReference type="PANTHER" id="PTHR10395:SF7">
    <property type="entry name" value="5-HYDROXYISOURATE HYDROLASE"/>
    <property type="match status" value="1"/>
</dbReference>
<comment type="function">
    <text evidence="2">Catalyzes the hydrolysis of 5-hydroxyisourate (HIU) to 2-oxo-4-hydroxy-4-carboxy-5-ureidoimidazoline (OHCU).</text>
</comment>
<dbReference type="InterPro" id="IPR023419">
    <property type="entry name" value="Transthyretin_CS"/>
</dbReference>
<dbReference type="InterPro" id="IPR036817">
    <property type="entry name" value="Transthyretin/HIU_hydrolase_sf"/>
</dbReference>
<dbReference type="AlphaFoldDB" id="A0A1I2P105"/>
<dbReference type="RefSeq" id="WP_090725756.1">
    <property type="nucleotide sequence ID" value="NZ_FOOU01000003.1"/>
</dbReference>
<dbReference type="Pfam" id="PF00576">
    <property type="entry name" value="Transthyretin"/>
    <property type="match status" value="1"/>
</dbReference>
<evidence type="ECO:0000256" key="4">
    <source>
        <dbReference type="ARBA" id="ARBA00011881"/>
    </source>
</evidence>
<dbReference type="PANTHER" id="PTHR10395">
    <property type="entry name" value="URICASE AND TRANSTHYRETIN-RELATED"/>
    <property type="match status" value="1"/>
</dbReference>
<accession>A0A1I2P105</accession>
<evidence type="ECO:0000256" key="6">
    <source>
        <dbReference type="ARBA" id="ARBA00022801"/>
    </source>
</evidence>
<evidence type="ECO:0000259" key="8">
    <source>
        <dbReference type="Pfam" id="PF00576"/>
    </source>
</evidence>
<organism evidence="9 10">
    <name type="scientific">Neptunomonas qingdaonensis</name>
    <dbReference type="NCBI Taxonomy" id="1045558"/>
    <lineage>
        <taxon>Bacteria</taxon>
        <taxon>Pseudomonadati</taxon>
        <taxon>Pseudomonadota</taxon>
        <taxon>Gammaproteobacteria</taxon>
        <taxon>Oceanospirillales</taxon>
        <taxon>Oceanospirillaceae</taxon>
        <taxon>Neptunomonas</taxon>
    </lineage>
</organism>
<keyword evidence="6 7" id="KW-0378">Hydrolase</keyword>
<dbReference type="EC" id="3.5.2.17" evidence="7"/>
<dbReference type="PROSITE" id="PS00769">
    <property type="entry name" value="TRANSTHYRETIN_2"/>
    <property type="match status" value="1"/>
</dbReference>
<dbReference type="NCBIfam" id="TIGR02962">
    <property type="entry name" value="hdxy_isourate"/>
    <property type="match status" value="1"/>
</dbReference>
<comment type="similarity">
    <text evidence="3 7">Belongs to the transthyretin family. 5-hydroxyisourate hydrolase subfamily.</text>
</comment>
<dbReference type="CDD" id="cd05822">
    <property type="entry name" value="TLP_HIUase"/>
    <property type="match status" value="1"/>
</dbReference>
<comment type="catalytic activity">
    <reaction evidence="1 7">
        <text>5-hydroxyisourate + H2O = 5-hydroxy-2-oxo-4-ureido-2,5-dihydro-1H-imidazole-5-carboxylate + H(+)</text>
        <dbReference type="Rhea" id="RHEA:23736"/>
        <dbReference type="ChEBI" id="CHEBI:15377"/>
        <dbReference type="ChEBI" id="CHEBI:15378"/>
        <dbReference type="ChEBI" id="CHEBI:18072"/>
        <dbReference type="ChEBI" id="CHEBI:58639"/>
        <dbReference type="EC" id="3.5.2.17"/>
    </reaction>
</comment>
<dbReference type="OrthoDB" id="9792386at2"/>
<dbReference type="GO" id="GO:0006144">
    <property type="term" value="P:purine nucleobase metabolic process"/>
    <property type="evidence" value="ECO:0007669"/>
    <property type="project" value="UniProtKB-KW"/>
</dbReference>
<name>A0A1I2P105_9GAMM</name>
<dbReference type="InterPro" id="IPR023418">
    <property type="entry name" value="Thyroxine_BS"/>
</dbReference>
<keyword evidence="5 7" id="KW-0659">Purine metabolism</keyword>
<dbReference type="STRING" id="1045558.SAMN05216175_103201"/>
<evidence type="ECO:0000256" key="1">
    <source>
        <dbReference type="ARBA" id="ARBA00001043"/>
    </source>
</evidence>
<keyword evidence="10" id="KW-1185">Reference proteome</keyword>
<dbReference type="Gene3D" id="2.60.40.180">
    <property type="entry name" value="Transthyretin/hydroxyisourate hydrolase domain"/>
    <property type="match status" value="1"/>
</dbReference>
<dbReference type="SUPFAM" id="SSF49472">
    <property type="entry name" value="Transthyretin (synonym: prealbumin)"/>
    <property type="match status" value="1"/>
</dbReference>
<evidence type="ECO:0000313" key="10">
    <source>
        <dbReference type="Proteomes" id="UP000198623"/>
    </source>
</evidence>
<gene>
    <name evidence="9" type="ORF">SAMN05216175_103201</name>
</gene>
<evidence type="ECO:0000313" key="9">
    <source>
        <dbReference type="EMBL" id="SFG09373.1"/>
    </source>
</evidence>
<dbReference type="GO" id="GO:0033971">
    <property type="term" value="F:hydroxyisourate hydrolase activity"/>
    <property type="evidence" value="ECO:0007669"/>
    <property type="project" value="UniProtKB-EC"/>
</dbReference>
<dbReference type="Proteomes" id="UP000198623">
    <property type="component" value="Unassembled WGS sequence"/>
</dbReference>
<evidence type="ECO:0000256" key="2">
    <source>
        <dbReference type="ARBA" id="ARBA00002704"/>
    </source>
</evidence>
<dbReference type="InterPro" id="IPR023416">
    <property type="entry name" value="Transthyretin/HIU_hydrolase_d"/>
</dbReference>
<evidence type="ECO:0000256" key="3">
    <source>
        <dbReference type="ARBA" id="ARBA00009850"/>
    </source>
</evidence>
<protein>
    <recommendedName>
        <fullName evidence="7">5-hydroxyisourate hydrolase</fullName>
        <shortName evidence="7">HIU hydrolase</shortName>
        <shortName evidence="7">HIUHase</shortName>
        <ecNumber evidence="7">3.5.2.17</ecNumber>
    </recommendedName>
</protein>
<dbReference type="PROSITE" id="PS00768">
    <property type="entry name" value="TRANSTHYRETIN_1"/>
    <property type="match status" value="1"/>
</dbReference>
<evidence type="ECO:0000256" key="7">
    <source>
        <dbReference type="RuleBase" id="RU361270"/>
    </source>
</evidence>
<dbReference type="FunFam" id="2.60.40.180:FF:000005">
    <property type="entry name" value="5-hydroxyisourate hydrolase"/>
    <property type="match status" value="1"/>
</dbReference>
<sequence length="117" mass="13190">MGYLSTHVLDSAQGRPGKDIRVDLFAVADQQRTLLKTVYTNDDGRCDEPLLEKDDFKKGVYELVFHTTDYFRSQGVDLPDPAFLGEVVIRFGVASANEHYHVPLLIAPYSYSTYRGS</sequence>